<proteinExistence type="predicted"/>
<evidence type="ECO:0000313" key="2">
    <source>
        <dbReference type="Proteomes" id="UP000826212"/>
    </source>
</evidence>
<keyword evidence="2" id="KW-1185">Reference proteome</keyword>
<gene>
    <name evidence="1" type="ORF">K4L44_01075</name>
</gene>
<sequence length="532" mass="59783">MKTLFAIYIVLLGLIMASCSNFDEMNLNPNQPGVTTGDPSQLFSKMTKESTLTAYLHQRIHNLGVDAFSQYYSAPAFSTERGTMNDVWAQDYWKAYYGWLNSANTIIRVTKNDPTKVNTYQMARIWKAWMTQRTTDLFGDMPYFEAADGTGINPKYDTQENIYLDILKELKEAAAGLDLSKPNMGTQDFIYGGDVDLWRGFANSLRLRVAMRISNVKPTIAKTNAEDAVADGVLTLNAEMATMQNWSAPWGNGYSTKYYFDWGPGNGVALSTSMYNMLVGLGGIAFPSSDFFGPDITYRDVPSVVDPRGPHFFGISDNNGPTLTDKEHYSGRWTSIDVGLTEDQRAEQVNKPENNSRVGKEMQVITRPFIIMPVSEVFFLRAEGALKGWNMNGTAEELYEDGIKRSMEQWAISPIVYGDYLESEAMNINGTTVHFSFDSGTNDSPLDKVMTQKYIAGFPDNGWEAWADYRRIQKPVLKTPGTLDEGTGLKPGEVVQRLKYPQLEQNVNKDFYDEAVKHQGADLVSTKLWWVE</sequence>
<dbReference type="EMBL" id="CP081303">
    <property type="protein sequence ID" value="QZE14492.1"/>
    <property type="molecule type" value="Genomic_DNA"/>
</dbReference>
<reference evidence="1" key="1">
    <citation type="submission" date="2021-08" db="EMBL/GenBank/DDBJ databases">
        <title>Novel anaerobic bacterium isolated from sea squirt in East Sea, Republic of Korea.</title>
        <authorList>
            <person name="Nguyen T.H."/>
            <person name="Li Z."/>
            <person name="Lee Y.-J."/>
            <person name="Ko J."/>
            <person name="Kim S.-G."/>
        </authorList>
    </citation>
    <scope>NUCLEOTIDE SEQUENCE</scope>
    <source>
        <strain evidence="1">KCTC 25031</strain>
    </source>
</reference>
<protein>
    <submittedName>
        <fullName evidence="1">SusD/RagB family nutrient-binding outer membrane lipoprotein</fullName>
    </submittedName>
</protein>
<keyword evidence="1" id="KW-0449">Lipoprotein</keyword>
<accession>A0AC61NN88</accession>
<evidence type="ECO:0000313" key="1">
    <source>
        <dbReference type="EMBL" id="QZE14492.1"/>
    </source>
</evidence>
<dbReference type="Proteomes" id="UP000826212">
    <property type="component" value="Chromosome"/>
</dbReference>
<name>A0AC61NN88_9BACT</name>
<organism evidence="1 2">
    <name type="scientific">Halosquirtibacter laminarini</name>
    <dbReference type="NCBI Taxonomy" id="3374600"/>
    <lineage>
        <taxon>Bacteria</taxon>
        <taxon>Pseudomonadati</taxon>
        <taxon>Bacteroidota</taxon>
        <taxon>Bacteroidia</taxon>
        <taxon>Marinilabiliales</taxon>
        <taxon>Prolixibacteraceae</taxon>
        <taxon>Halosquirtibacter</taxon>
    </lineage>
</organism>